<evidence type="ECO:0000259" key="7">
    <source>
        <dbReference type="Pfam" id="PF07976"/>
    </source>
</evidence>
<accession>A0A8H6WEB5</accession>
<dbReference type="RefSeq" id="XP_037222744.1">
    <property type="nucleotide sequence ID" value="XM_037359859.1"/>
</dbReference>
<dbReference type="GO" id="GO:0016709">
    <property type="term" value="F:oxidoreductase activity, acting on paired donors, with incorporation or reduction of molecular oxygen, NAD(P)H as one donor, and incorporation of one atom of oxygen"/>
    <property type="evidence" value="ECO:0007669"/>
    <property type="project" value="UniProtKB-ARBA"/>
</dbReference>
<dbReference type="Proteomes" id="UP000636479">
    <property type="component" value="Unassembled WGS sequence"/>
</dbReference>
<dbReference type="Pfam" id="PF01494">
    <property type="entry name" value="FAD_binding_3"/>
    <property type="match status" value="1"/>
</dbReference>
<dbReference type="Pfam" id="PF07976">
    <property type="entry name" value="Phe_hydrox_dim"/>
    <property type="match status" value="1"/>
</dbReference>
<name>A0A8H6WEB5_9AGAR</name>
<keyword evidence="5" id="KW-0560">Oxidoreductase</keyword>
<organism evidence="8 9">
    <name type="scientific">Mycena indigotica</name>
    <dbReference type="NCBI Taxonomy" id="2126181"/>
    <lineage>
        <taxon>Eukaryota</taxon>
        <taxon>Fungi</taxon>
        <taxon>Dikarya</taxon>
        <taxon>Basidiomycota</taxon>
        <taxon>Agaricomycotina</taxon>
        <taxon>Agaricomycetes</taxon>
        <taxon>Agaricomycetidae</taxon>
        <taxon>Agaricales</taxon>
        <taxon>Marasmiineae</taxon>
        <taxon>Mycenaceae</taxon>
        <taxon>Mycena</taxon>
    </lineage>
</organism>
<protein>
    <submittedName>
        <fullName evidence="8">FAD-binding-3 domain-containing protein</fullName>
    </submittedName>
</protein>
<dbReference type="Gene3D" id="3.40.30.20">
    <property type="match status" value="1"/>
</dbReference>
<keyword evidence="3" id="KW-0285">Flavoprotein</keyword>
<dbReference type="AlphaFoldDB" id="A0A8H6WEB5"/>
<evidence type="ECO:0000256" key="3">
    <source>
        <dbReference type="ARBA" id="ARBA00022630"/>
    </source>
</evidence>
<evidence type="ECO:0000259" key="6">
    <source>
        <dbReference type="Pfam" id="PF01494"/>
    </source>
</evidence>
<dbReference type="InterPro" id="IPR002938">
    <property type="entry name" value="FAD-bd"/>
</dbReference>
<comment type="caution">
    <text evidence="8">The sequence shown here is derived from an EMBL/GenBank/DDBJ whole genome shotgun (WGS) entry which is preliminary data.</text>
</comment>
<dbReference type="PRINTS" id="PR00420">
    <property type="entry name" value="RNGMNOXGNASE"/>
</dbReference>
<feature type="domain" description="Phenol hydroxylase-like C-terminal dimerisation" evidence="7">
    <location>
        <begin position="461"/>
        <end position="528"/>
    </location>
</feature>
<dbReference type="PANTHER" id="PTHR43004:SF19">
    <property type="entry name" value="BINDING MONOOXYGENASE, PUTATIVE (JCVI)-RELATED"/>
    <property type="match status" value="1"/>
</dbReference>
<dbReference type="Gene3D" id="3.30.70.2450">
    <property type="match status" value="1"/>
</dbReference>
<dbReference type="Gene3D" id="3.50.50.60">
    <property type="entry name" value="FAD/NAD(P)-binding domain"/>
    <property type="match status" value="1"/>
</dbReference>
<comment type="similarity">
    <text evidence="2">Belongs to the PheA/TfdB FAD monooxygenase family.</text>
</comment>
<evidence type="ECO:0000313" key="9">
    <source>
        <dbReference type="Proteomes" id="UP000636479"/>
    </source>
</evidence>
<dbReference type="InterPro" id="IPR012941">
    <property type="entry name" value="Phe_hydrox_C_dim_dom"/>
</dbReference>
<dbReference type="SUPFAM" id="SSF51905">
    <property type="entry name" value="FAD/NAD(P)-binding domain"/>
    <property type="match status" value="1"/>
</dbReference>
<comment type="cofactor">
    <cofactor evidence="1">
        <name>FAD</name>
        <dbReference type="ChEBI" id="CHEBI:57692"/>
    </cofactor>
</comment>
<evidence type="ECO:0000256" key="2">
    <source>
        <dbReference type="ARBA" id="ARBA00007801"/>
    </source>
</evidence>
<evidence type="ECO:0000256" key="5">
    <source>
        <dbReference type="ARBA" id="ARBA00023002"/>
    </source>
</evidence>
<gene>
    <name evidence="8" type="ORF">MIND_00299700</name>
</gene>
<dbReference type="EMBL" id="JACAZF010000003">
    <property type="protein sequence ID" value="KAF7309294.1"/>
    <property type="molecule type" value="Genomic_DNA"/>
</dbReference>
<evidence type="ECO:0000256" key="4">
    <source>
        <dbReference type="ARBA" id="ARBA00022827"/>
    </source>
</evidence>
<evidence type="ECO:0000256" key="1">
    <source>
        <dbReference type="ARBA" id="ARBA00001974"/>
    </source>
</evidence>
<sequence length="533" mass="56960">MSTANKFTVLIVRFHRPLNLLARRLTVSTLQAVAFPCALSTRSRPTALAAAGAGVQSRTLELYAQLGLYDKIIACGGDIPNIALYKPGKENTTPMKEFRLTPLVDATPSMPYPNTMNIPQDAHEAVLREALAALGCTVELGRGDAETAEVAWLVGADGAHSVVRKGLGLSFLGETHEEQEMFLGDIEIEGVTPGLWHMWADPRQTIVLRGTTPTSNVYTFACLPSASGPLSGPFTRDEFVKMFYDITQRTDISFGSALWLSHYRANIRMVDEMRVGRVFVVGDAAHCHSPAGGQGLNSSVQDSANLAWKLALVIKNLAPDSLLDTYAEERLRVIAQMLKLTTLLHNTTHKMRQQPNSDAAESATAGGRRKHAELSMLGVNYCGSSIIAENDDADKGLAPAYTASLTDIGALPGYRAPEAPGLAGEGEKETSLFAVFDLSKHTILLFACRAGTTKVVHILPTGVALEKVGRADVVLQDTRGHAYATYGIAEGETALVVVRPDGVVGAVEGGSVKEAVAGVGKYFSKILGSETSL</sequence>
<dbReference type="InterPro" id="IPR036188">
    <property type="entry name" value="FAD/NAD-bd_sf"/>
</dbReference>
<dbReference type="GO" id="GO:0071949">
    <property type="term" value="F:FAD binding"/>
    <property type="evidence" value="ECO:0007669"/>
    <property type="project" value="InterPro"/>
</dbReference>
<reference evidence="8" key="1">
    <citation type="submission" date="2020-05" db="EMBL/GenBank/DDBJ databases">
        <title>Mycena genomes resolve the evolution of fungal bioluminescence.</title>
        <authorList>
            <person name="Tsai I.J."/>
        </authorList>
    </citation>
    <scope>NUCLEOTIDE SEQUENCE</scope>
    <source>
        <strain evidence="8">171206Taipei</strain>
    </source>
</reference>
<dbReference type="GeneID" id="59342375"/>
<dbReference type="InterPro" id="IPR036249">
    <property type="entry name" value="Thioredoxin-like_sf"/>
</dbReference>
<dbReference type="OrthoDB" id="2690153at2759"/>
<keyword evidence="4" id="KW-0274">FAD</keyword>
<dbReference type="PANTHER" id="PTHR43004">
    <property type="entry name" value="TRK SYSTEM POTASSIUM UPTAKE PROTEIN"/>
    <property type="match status" value="1"/>
</dbReference>
<feature type="domain" description="FAD-binding" evidence="6">
    <location>
        <begin position="143"/>
        <end position="339"/>
    </location>
</feature>
<keyword evidence="9" id="KW-1185">Reference proteome</keyword>
<dbReference type="InterPro" id="IPR050641">
    <property type="entry name" value="RIFMO-like"/>
</dbReference>
<proteinExistence type="inferred from homology"/>
<dbReference type="SUPFAM" id="SSF52833">
    <property type="entry name" value="Thioredoxin-like"/>
    <property type="match status" value="1"/>
</dbReference>
<evidence type="ECO:0000313" key="8">
    <source>
        <dbReference type="EMBL" id="KAF7309294.1"/>
    </source>
</evidence>
<dbReference type="InterPro" id="IPR038220">
    <property type="entry name" value="PHOX_C_sf"/>
</dbReference>